<dbReference type="GO" id="GO:0046872">
    <property type="term" value="F:metal ion binding"/>
    <property type="evidence" value="ECO:0007669"/>
    <property type="project" value="UniProtKB-KW"/>
</dbReference>
<dbReference type="SUPFAM" id="SSF50022">
    <property type="entry name" value="ISP domain"/>
    <property type="match status" value="1"/>
</dbReference>
<feature type="domain" description="Rieske" evidence="5">
    <location>
        <begin position="1"/>
        <end position="77"/>
    </location>
</feature>
<accession>C3MLD1</accession>
<dbReference type="GeneID" id="7807661"/>
<keyword evidence="2" id="KW-0479">Metal-binding</keyword>
<protein>
    <recommendedName>
        <fullName evidence="5">Rieske domain-containing protein</fullName>
    </recommendedName>
</protein>
<keyword evidence="3" id="KW-0408">Iron</keyword>
<dbReference type="PROSITE" id="PS51296">
    <property type="entry name" value="RIESKE"/>
    <property type="match status" value="1"/>
</dbReference>
<reference evidence="6 7" key="1">
    <citation type="journal article" date="2009" name="Proc. Natl. Acad. Sci. U.S.A.">
        <title>Biogeography of the Sulfolobus islandicus pan-genome.</title>
        <authorList>
            <person name="Reno M.L."/>
            <person name="Held N.L."/>
            <person name="Fields C.J."/>
            <person name="Burke P.V."/>
            <person name="Whitaker R.J."/>
        </authorList>
    </citation>
    <scope>NUCLEOTIDE SEQUENCE [LARGE SCALE GENOMIC DNA]</scope>
    <source>
        <strain evidence="7">L.S.2.15 / Lassen #1</strain>
    </source>
</reference>
<name>C3MLD1_SACI2</name>
<dbReference type="Proteomes" id="UP000001747">
    <property type="component" value="Chromosome"/>
</dbReference>
<evidence type="ECO:0000256" key="3">
    <source>
        <dbReference type="ARBA" id="ARBA00023004"/>
    </source>
</evidence>
<evidence type="ECO:0000259" key="5">
    <source>
        <dbReference type="PROSITE" id="PS51296"/>
    </source>
</evidence>
<dbReference type="RefSeq" id="WP_012714419.1">
    <property type="nucleotide sequence ID" value="NC_012589.1"/>
</dbReference>
<proteinExistence type="predicted"/>
<sequence length="87" mass="9784">MKKDGKESTYFVGRPHKQKPITDIGYKIEGDNIICPFHLVVFSLITGELIKPPESKTPCSPNCKLIRARLINGEVLFDKPFIPKTKG</sequence>
<dbReference type="EMBL" id="CP001399">
    <property type="protein sequence ID" value="ACP36533.1"/>
    <property type="molecule type" value="Genomic_DNA"/>
</dbReference>
<dbReference type="OrthoDB" id="6837at2157"/>
<evidence type="ECO:0000256" key="2">
    <source>
        <dbReference type="ARBA" id="ARBA00022723"/>
    </source>
</evidence>
<evidence type="ECO:0000256" key="4">
    <source>
        <dbReference type="ARBA" id="ARBA00023014"/>
    </source>
</evidence>
<dbReference type="HOGENOM" id="CLU_180514_0_0_2"/>
<evidence type="ECO:0000313" key="6">
    <source>
        <dbReference type="EMBL" id="ACP36533.1"/>
    </source>
</evidence>
<dbReference type="KEGG" id="sis:LS215_2582"/>
<dbReference type="InterPro" id="IPR017941">
    <property type="entry name" value="Rieske_2Fe-2S"/>
</dbReference>
<keyword evidence="1" id="KW-0001">2Fe-2S</keyword>
<dbReference type="InterPro" id="IPR036922">
    <property type="entry name" value="Rieske_2Fe-2S_sf"/>
</dbReference>
<gene>
    <name evidence="6" type="ordered locus">LS215_2582</name>
</gene>
<dbReference type="AlphaFoldDB" id="C3MLD1"/>
<dbReference type="GO" id="GO:0051537">
    <property type="term" value="F:2 iron, 2 sulfur cluster binding"/>
    <property type="evidence" value="ECO:0007669"/>
    <property type="project" value="UniProtKB-KW"/>
</dbReference>
<organism evidence="6 7">
    <name type="scientific">Saccharolobus islandicus (strain L.S.2.15 / Lassen #1)</name>
    <name type="common">Sulfolobus islandicus</name>
    <dbReference type="NCBI Taxonomy" id="429572"/>
    <lineage>
        <taxon>Archaea</taxon>
        <taxon>Thermoproteota</taxon>
        <taxon>Thermoprotei</taxon>
        <taxon>Sulfolobales</taxon>
        <taxon>Sulfolobaceae</taxon>
        <taxon>Saccharolobus</taxon>
    </lineage>
</organism>
<evidence type="ECO:0000256" key="1">
    <source>
        <dbReference type="ARBA" id="ARBA00022714"/>
    </source>
</evidence>
<evidence type="ECO:0000313" key="7">
    <source>
        <dbReference type="Proteomes" id="UP000001747"/>
    </source>
</evidence>
<dbReference type="Gene3D" id="2.102.10.10">
    <property type="entry name" value="Rieske [2Fe-2S] iron-sulphur domain"/>
    <property type="match status" value="1"/>
</dbReference>
<keyword evidence="4" id="KW-0411">Iron-sulfur</keyword>